<keyword evidence="6" id="KW-1185">Reference proteome</keyword>
<organism evidence="5 6">
    <name type="scientific">Pseudomonas aestuarii</name>
    <dbReference type="NCBI Taxonomy" id="3018340"/>
    <lineage>
        <taxon>Bacteria</taxon>
        <taxon>Pseudomonadati</taxon>
        <taxon>Pseudomonadota</taxon>
        <taxon>Gammaproteobacteria</taxon>
        <taxon>Pseudomonadales</taxon>
        <taxon>Pseudomonadaceae</taxon>
        <taxon>Pseudomonas</taxon>
    </lineage>
</organism>
<reference evidence="5 6" key="1">
    <citation type="submission" date="2023-01" db="EMBL/GenBank/DDBJ databases">
        <title>Pseudomonas SA3-5T sp. nov., isolated from tidal flat sediment.</title>
        <authorList>
            <person name="Kim H.S."/>
            <person name="Kim J.-S."/>
            <person name="Suh M.K."/>
            <person name="Eom M.K."/>
            <person name="Lee J.-S."/>
        </authorList>
    </citation>
    <scope>NUCLEOTIDE SEQUENCE [LARGE SCALE GENOMIC DNA]</scope>
    <source>
        <strain evidence="5 6">SA3-5</strain>
    </source>
</reference>
<dbReference type="Gene3D" id="3.40.1410.10">
    <property type="entry name" value="Chorismate lyase-like"/>
    <property type="match status" value="1"/>
</dbReference>
<dbReference type="RefSeq" id="WP_271347859.1">
    <property type="nucleotide sequence ID" value="NZ_JAQJZJ010000004.1"/>
</dbReference>
<feature type="binding site" evidence="4">
    <location>
        <position position="117"/>
    </location>
    <ligand>
        <name>substrate</name>
    </ligand>
</feature>
<evidence type="ECO:0000256" key="1">
    <source>
        <dbReference type="ARBA" id="ARBA00022490"/>
    </source>
</evidence>
<evidence type="ECO:0000313" key="5">
    <source>
        <dbReference type="EMBL" id="MDA7086967.1"/>
    </source>
</evidence>
<feature type="binding site" evidence="4">
    <location>
        <position position="79"/>
    </location>
    <ligand>
        <name>substrate</name>
    </ligand>
</feature>
<dbReference type="PANTHER" id="PTHR38683:SF1">
    <property type="entry name" value="CHORISMATE PYRUVATE-LYASE"/>
    <property type="match status" value="1"/>
</dbReference>
<evidence type="ECO:0000256" key="3">
    <source>
        <dbReference type="ARBA" id="ARBA00023239"/>
    </source>
</evidence>
<gene>
    <name evidence="4" type="primary">ubiC</name>
    <name evidence="5" type="ORF">PH586_11285</name>
</gene>
<dbReference type="PANTHER" id="PTHR38683">
    <property type="entry name" value="CHORISMATE PYRUVATE-LYASE"/>
    <property type="match status" value="1"/>
</dbReference>
<evidence type="ECO:0000313" key="6">
    <source>
        <dbReference type="Proteomes" id="UP001212042"/>
    </source>
</evidence>
<dbReference type="Pfam" id="PF04345">
    <property type="entry name" value="Chor_lyase"/>
    <property type="match status" value="1"/>
</dbReference>
<dbReference type="SUPFAM" id="SSF64288">
    <property type="entry name" value="Chorismate lyase-like"/>
    <property type="match status" value="1"/>
</dbReference>
<protein>
    <recommendedName>
        <fullName evidence="4">Probable chorismate pyruvate-lyase</fullName>
        <shortName evidence="4">CL</shortName>
        <shortName evidence="4">CPL</shortName>
        <ecNumber evidence="4">4.1.3.40</ecNumber>
    </recommendedName>
</protein>
<comment type="similarity">
    <text evidence="4">Belongs to the UbiC family.</text>
</comment>
<sequence>MPHAALAHPPHWLTASQLHPAPAAGVREWLFNQESLTRRLTALSADGFSVTPLVEGWQRLRNDECRALNVAAGSQGWVREVYLRGHGQPWVFARSVAARSVLQGSGLAMDQLGSRSLGELLFSDRAFDRSTLQACRFPAAWLPSEVRAERLWARRSCFSRGALGVLVVEVFLPAFWPAAGIEA</sequence>
<proteinExistence type="inferred from homology"/>
<keyword evidence="1 4" id="KW-0963">Cytoplasm</keyword>
<dbReference type="HAMAP" id="MF_01632">
    <property type="entry name" value="UbiC"/>
    <property type="match status" value="1"/>
</dbReference>
<accession>A0ABT4XFK6</accession>
<dbReference type="EMBL" id="JAQJZJ010000004">
    <property type="protein sequence ID" value="MDA7086967.1"/>
    <property type="molecule type" value="Genomic_DNA"/>
</dbReference>
<name>A0ABT4XFK6_9PSED</name>
<dbReference type="InterPro" id="IPR028978">
    <property type="entry name" value="Chorismate_lyase_/UTRA_dom_sf"/>
</dbReference>
<dbReference type="Proteomes" id="UP001212042">
    <property type="component" value="Unassembled WGS sequence"/>
</dbReference>
<evidence type="ECO:0000256" key="4">
    <source>
        <dbReference type="HAMAP-Rule" id="MF_01632"/>
    </source>
</evidence>
<keyword evidence="3 4" id="KW-0456">Lyase</keyword>
<comment type="subcellular location">
    <subcellularLocation>
        <location evidence="4">Cytoplasm</location>
    </subcellularLocation>
</comment>
<evidence type="ECO:0000256" key="2">
    <source>
        <dbReference type="ARBA" id="ARBA00022688"/>
    </source>
</evidence>
<comment type="caution">
    <text evidence="5">The sequence shown here is derived from an EMBL/GenBank/DDBJ whole genome shotgun (WGS) entry which is preliminary data.</text>
</comment>
<keyword evidence="2 4" id="KW-0831">Ubiquinone biosynthesis</keyword>
<comment type="catalytic activity">
    <reaction evidence="4">
        <text>chorismate = 4-hydroxybenzoate + pyruvate</text>
        <dbReference type="Rhea" id="RHEA:16505"/>
        <dbReference type="ChEBI" id="CHEBI:15361"/>
        <dbReference type="ChEBI" id="CHEBI:17879"/>
        <dbReference type="ChEBI" id="CHEBI:29748"/>
        <dbReference type="EC" id="4.1.3.40"/>
    </reaction>
</comment>
<dbReference type="GO" id="GO:0008813">
    <property type="term" value="F:chorismate lyase activity"/>
    <property type="evidence" value="ECO:0007669"/>
    <property type="project" value="UniProtKB-EC"/>
</dbReference>
<comment type="pathway">
    <text evidence="4">Cofactor biosynthesis; ubiquinone biosynthesis.</text>
</comment>
<feature type="binding site" evidence="4">
    <location>
        <position position="169"/>
    </location>
    <ligand>
        <name>substrate</name>
    </ligand>
</feature>
<dbReference type="EC" id="4.1.3.40" evidence="4"/>
<keyword evidence="4" id="KW-0670">Pyruvate</keyword>
<comment type="function">
    <text evidence="4">Removes the pyruvyl group from chorismate, with concomitant aromatization of the ring, to provide 4-hydroxybenzoate (4HB) for the ubiquinone pathway.</text>
</comment>
<comment type="caution">
    <text evidence="4">Lacks conserved residue(s) required for the propagation of feature annotation.</text>
</comment>
<dbReference type="InterPro" id="IPR007440">
    <property type="entry name" value="Chorismate--pyruvate_lyase"/>
</dbReference>